<dbReference type="InterPro" id="IPR011712">
    <property type="entry name" value="Sig_transdc_His_kin_sub3_dim/P"/>
</dbReference>
<keyword evidence="9" id="KW-1133">Transmembrane helix</keyword>
<dbReference type="Gene3D" id="1.20.5.1930">
    <property type="match status" value="1"/>
</dbReference>
<keyword evidence="4" id="KW-0808">Transferase</keyword>
<accession>A0ABN2RGQ7</accession>
<comment type="caution">
    <text evidence="13">The sequence shown here is derived from an EMBL/GenBank/DDBJ whole genome shotgun (WGS) entry which is preliminary data.</text>
</comment>
<feature type="transmembrane region" description="Helical" evidence="9">
    <location>
        <begin position="116"/>
        <end position="145"/>
    </location>
</feature>
<dbReference type="EMBL" id="BAAAQM010000014">
    <property type="protein sequence ID" value="GAA1968880.1"/>
    <property type="molecule type" value="Genomic_DNA"/>
</dbReference>
<dbReference type="InterPro" id="IPR050482">
    <property type="entry name" value="Sensor_HK_TwoCompSys"/>
</dbReference>
<evidence type="ECO:0000259" key="11">
    <source>
        <dbReference type="Pfam" id="PF07730"/>
    </source>
</evidence>
<dbReference type="EC" id="2.7.13.3" evidence="2"/>
<dbReference type="Pfam" id="PF02518">
    <property type="entry name" value="HATPase_c"/>
    <property type="match status" value="1"/>
</dbReference>
<evidence type="ECO:0000256" key="1">
    <source>
        <dbReference type="ARBA" id="ARBA00000085"/>
    </source>
</evidence>
<feature type="domain" description="Signal transduction histidine kinase subgroup 3 dimerisation and phosphoacceptor" evidence="11">
    <location>
        <begin position="228"/>
        <end position="295"/>
    </location>
</feature>
<dbReference type="Proteomes" id="UP001499854">
    <property type="component" value="Unassembled WGS sequence"/>
</dbReference>
<sequence length="430" mass="45951">MTNTKKRLSAVAEGGFWFFVMLLPMLVGYIALTLVVGLAGIGLGLLMVPPAAAYLRWLADMRRTKVREWRGIDIPEPYRAAPEFGGGWSGYWQKIKFHGTDPAFWRDGAWVAVDPVVGAFLAIVPLGLVLNGLWGVVITAIWPTLTRHGFHDWYLFIHVHTGNEGLRWAPAAVGVLEAALGVAIAPALLNAHARWSRVLLAPTPAQVEARMKHLTDTRADALDTQAAELRRIERDLHDGAQARLVAMGMHLNAASQLLEKNPEAAQKLLMEAKDSSAKALSELRDLVRGIHPPVLADRGLVDAVRALALDAALDVEVQAEVPGRLDAPLESAAYFAVSEALANTAKHAHASRVWIDMRLAGGLLKITVTDNGVGGADLAAGSGLRGIERRLATFDGILALSSPQGGPTVVTMELPCASSSPKTSSSSGTA</sequence>
<evidence type="ECO:0000313" key="13">
    <source>
        <dbReference type="EMBL" id="GAA1968880.1"/>
    </source>
</evidence>
<feature type="transmembrane region" description="Helical" evidence="9">
    <location>
        <begin position="12"/>
        <end position="32"/>
    </location>
</feature>
<dbReference type="InterPro" id="IPR036890">
    <property type="entry name" value="HATPase_C_sf"/>
</dbReference>
<evidence type="ECO:0000256" key="8">
    <source>
        <dbReference type="ARBA" id="ARBA00023012"/>
    </source>
</evidence>
<keyword evidence="7" id="KW-0067">ATP-binding</keyword>
<keyword evidence="5" id="KW-0547">Nucleotide-binding</keyword>
<evidence type="ECO:0000256" key="4">
    <source>
        <dbReference type="ARBA" id="ARBA00022679"/>
    </source>
</evidence>
<dbReference type="InterPro" id="IPR025828">
    <property type="entry name" value="Put_sensor_dom"/>
</dbReference>
<evidence type="ECO:0000256" key="3">
    <source>
        <dbReference type="ARBA" id="ARBA00022553"/>
    </source>
</evidence>
<keyword evidence="14" id="KW-1185">Reference proteome</keyword>
<dbReference type="InterPro" id="IPR003594">
    <property type="entry name" value="HATPase_dom"/>
</dbReference>
<gene>
    <name evidence="13" type="ORF">GCM10009838_29320</name>
</gene>
<dbReference type="PANTHER" id="PTHR24421:SF10">
    <property type="entry name" value="NITRATE_NITRITE SENSOR PROTEIN NARQ"/>
    <property type="match status" value="1"/>
</dbReference>
<keyword evidence="3" id="KW-0597">Phosphoprotein</keyword>
<keyword evidence="6" id="KW-0418">Kinase</keyword>
<protein>
    <recommendedName>
        <fullName evidence="2">histidine kinase</fullName>
        <ecNumber evidence="2">2.7.13.3</ecNumber>
    </recommendedName>
</protein>
<feature type="domain" description="Histidine kinase/HSP90-like ATPase" evidence="10">
    <location>
        <begin position="333"/>
        <end position="416"/>
    </location>
</feature>
<evidence type="ECO:0000313" key="14">
    <source>
        <dbReference type="Proteomes" id="UP001499854"/>
    </source>
</evidence>
<dbReference type="PANTHER" id="PTHR24421">
    <property type="entry name" value="NITRATE/NITRITE SENSOR PROTEIN NARX-RELATED"/>
    <property type="match status" value="1"/>
</dbReference>
<evidence type="ECO:0000256" key="5">
    <source>
        <dbReference type="ARBA" id="ARBA00022741"/>
    </source>
</evidence>
<dbReference type="Pfam" id="PF07730">
    <property type="entry name" value="HisKA_3"/>
    <property type="match status" value="1"/>
</dbReference>
<comment type="catalytic activity">
    <reaction evidence="1">
        <text>ATP + protein L-histidine = ADP + protein N-phospho-L-histidine.</text>
        <dbReference type="EC" id="2.7.13.3"/>
    </reaction>
</comment>
<keyword evidence="9" id="KW-0472">Membrane</keyword>
<evidence type="ECO:0000256" key="7">
    <source>
        <dbReference type="ARBA" id="ARBA00022840"/>
    </source>
</evidence>
<keyword evidence="9" id="KW-0812">Transmembrane</keyword>
<evidence type="ECO:0000256" key="2">
    <source>
        <dbReference type="ARBA" id="ARBA00012438"/>
    </source>
</evidence>
<proteinExistence type="predicted"/>
<feature type="transmembrane region" description="Helical" evidence="9">
    <location>
        <begin position="38"/>
        <end position="59"/>
    </location>
</feature>
<dbReference type="CDD" id="cd16917">
    <property type="entry name" value="HATPase_UhpB-NarQ-NarX-like"/>
    <property type="match status" value="1"/>
</dbReference>
<evidence type="ECO:0000259" key="12">
    <source>
        <dbReference type="Pfam" id="PF13796"/>
    </source>
</evidence>
<dbReference type="Pfam" id="PF13796">
    <property type="entry name" value="Sensor"/>
    <property type="match status" value="1"/>
</dbReference>
<keyword evidence="8" id="KW-0902">Two-component regulatory system</keyword>
<reference evidence="13 14" key="1">
    <citation type="journal article" date="2019" name="Int. J. Syst. Evol. Microbiol.">
        <title>The Global Catalogue of Microorganisms (GCM) 10K type strain sequencing project: providing services to taxonomists for standard genome sequencing and annotation.</title>
        <authorList>
            <consortium name="The Broad Institute Genomics Platform"/>
            <consortium name="The Broad Institute Genome Sequencing Center for Infectious Disease"/>
            <person name="Wu L."/>
            <person name="Ma J."/>
        </authorList>
    </citation>
    <scope>NUCLEOTIDE SEQUENCE [LARGE SCALE GENOMIC DNA]</scope>
    <source>
        <strain evidence="13 14">JCM 16013</strain>
    </source>
</reference>
<evidence type="ECO:0000256" key="6">
    <source>
        <dbReference type="ARBA" id="ARBA00022777"/>
    </source>
</evidence>
<organism evidence="13 14">
    <name type="scientific">Catenulispora subtropica</name>
    <dbReference type="NCBI Taxonomy" id="450798"/>
    <lineage>
        <taxon>Bacteria</taxon>
        <taxon>Bacillati</taxon>
        <taxon>Actinomycetota</taxon>
        <taxon>Actinomycetes</taxon>
        <taxon>Catenulisporales</taxon>
        <taxon>Catenulisporaceae</taxon>
        <taxon>Catenulispora</taxon>
    </lineage>
</organism>
<name>A0ABN2RGQ7_9ACTN</name>
<dbReference type="RefSeq" id="WP_344657552.1">
    <property type="nucleotide sequence ID" value="NZ_BAAAQM010000014.1"/>
</dbReference>
<dbReference type="SUPFAM" id="SSF55874">
    <property type="entry name" value="ATPase domain of HSP90 chaperone/DNA topoisomerase II/histidine kinase"/>
    <property type="match status" value="1"/>
</dbReference>
<feature type="domain" description="Putative sensor" evidence="12">
    <location>
        <begin position="25"/>
        <end position="199"/>
    </location>
</feature>
<dbReference type="Gene3D" id="3.30.565.10">
    <property type="entry name" value="Histidine kinase-like ATPase, C-terminal domain"/>
    <property type="match status" value="1"/>
</dbReference>
<evidence type="ECO:0000259" key="10">
    <source>
        <dbReference type="Pfam" id="PF02518"/>
    </source>
</evidence>
<evidence type="ECO:0000256" key="9">
    <source>
        <dbReference type="SAM" id="Phobius"/>
    </source>
</evidence>